<gene>
    <name evidence="3" type="ORF">CONPUDRAFT_139139</name>
</gene>
<evidence type="ECO:0000313" key="4">
    <source>
        <dbReference type="Proteomes" id="UP000053558"/>
    </source>
</evidence>
<protein>
    <recommendedName>
        <fullName evidence="2">C2H2-type domain-containing protein</fullName>
    </recommendedName>
</protein>
<dbReference type="EMBL" id="JH711584">
    <property type="protein sequence ID" value="EIW77043.1"/>
    <property type="molecule type" value="Genomic_DNA"/>
</dbReference>
<evidence type="ECO:0000259" key="2">
    <source>
        <dbReference type="PROSITE" id="PS00028"/>
    </source>
</evidence>
<dbReference type="AlphaFoldDB" id="A0A5M3MD72"/>
<reference evidence="4" key="1">
    <citation type="journal article" date="2012" name="Science">
        <title>The Paleozoic origin of enzymatic lignin decomposition reconstructed from 31 fungal genomes.</title>
        <authorList>
            <person name="Floudas D."/>
            <person name="Binder M."/>
            <person name="Riley R."/>
            <person name="Barry K."/>
            <person name="Blanchette R.A."/>
            <person name="Henrissat B."/>
            <person name="Martinez A.T."/>
            <person name="Otillar R."/>
            <person name="Spatafora J.W."/>
            <person name="Yadav J.S."/>
            <person name="Aerts A."/>
            <person name="Benoit I."/>
            <person name="Boyd A."/>
            <person name="Carlson A."/>
            <person name="Copeland A."/>
            <person name="Coutinho P.M."/>
            <person name="de Vries R.P."/>
            <person name="Ferreira P."/>
            <person name="Findley K."/>
            <person name="Foster B."/>
            <person name="Gaskell J."/>
            <person name="Glotzer D."/>
            <person name="Gorecki P."/>
            <person name="Heitman J."/>
            <person name="Hesse C."/>
            <person name="Hori C."/>
            <person name="Igarashi K."/>
            <person name="Jurgens J.A."/>
            <person name="Kallen N."/>
            <person name="Kersten P."/>
            <person name="Kohler A."/>
            <person name="Kuees U."/>
            <person name="Kumar T.K.A."/>
            <person name="Kuo A."/>
            <person name="LaButti K."/>
            <person name="Larrondo L.F."/>
            <person name="Lindquist E."/>
            <person name="Ling A."/>
            <person name="Lombard V."/>
            <person name="Lucas S."/>
            <person name="Lundell T."/>
            <person name="Martin R."/>
            <person name="McLaughlin D.J."/>
            <person name="Morgenstern I."/>
            <person name="Morin E."/>
            <person name="Murat C."/>
            <person name="Nagy L.G."/>
            <person name="Nolan M."/>
            <person name="Ohm R.A."/>
            <person name="Patyshakuliyeva A."/>
            <person name="Rokas A."/>
            <person name="Ruiz-Duenas F.J."/>
            <person name="Sabat G."/>
            <person name="Salamov A."/>
            <person name="Samejima M."/>
            <person name="Schmutz J."/>
            <person name="Slot J.C."/>
            <person name="St John F."/>
            <person name="Stenlid J."/>
            <person name="Sun H."/>
            <person name="Sun S."/>
            <person name="Syed K."/>
            <person name="Tsang A."/>
            <person name="Wiebenga A."/>
            <person name="Young D."/>
            <person name="Pisabarro A."/>
            <person name="Eastwood D.C."/>
            <person name="Martin F."/>
            <person name="Cullen D."/>
            <person name="Grigoriev I.V."/>
            <person name="Hibbett D.S."/>
        </authorList>
    </citation>
    <scope>NUCLEOTIDE SEQUENCE [LARGE SCALE GENOMIC DNA]</scope>
    <source>
        <strain evidence="4">RWD-64-598 SS2</strain>
    </source>
</reference>
<evidence type="ECO:0000313" key="3">
    <source>
        <dbReference type="EMBL" id="EIW77043.1"/>
    </source>
</evidence>
<comment type="caution">
    <text evidence="3">The sequence shown here is derived from an EMBL/GenBank/DDBJ whole genome shotgun (WGS) entry which is preliminary data.</text>
</comment>
<dbReference type="Proteomes" id="UP000053558">
    <property type="component" value="Unassembled WGS sequence"/>
</dbReference>
<evidence type="ECO:0000256" key="1">
    <source>
        <dbReference type="SAM" id="MobiDB-lite"/>
    </source>
</evidence>
<feature type="region of interest" description="Disordered" evidence="1">
    <location>
        <begin position="1"/>
        <end position="44"/>
    </location>
</feature>
<proteinExistence type="predicted"/>
<dbReference type="GeneID" id="19201298"/>
<dbReference type="PROSITE" id="PS00028">
    <property type="entry name" value="ZINC_FINGER_C2H2_1"/>
    <property type="match status" value="1"/>
</dbReference>
<sequence length="284" mass="32200">MHRKAKHESLPPGRKSDGKGKASAQTRSARRRPANLGARDQKRASARYEGPKLLWHCKLCTGSVMFESHGGLKRHRHVRHKLGSQCDICRKVVRGNGGLIRHTWARHEWRSEYPEQREDKLDNGRIIFAEDETAEGVCTFDPSSRDRLSATKIVLGKVIFPPARYEPKVQFERRSLTSSSKTKGSKEHARPVENKCSICGFMEQKTALAEHTQAEHARKLVHPSKKLYVCNRCPWSTLAPDNVPLRDHNAAVYGVEVQRDIRGKINYKHQSSSQILQQLSDGDA</sequence>
<dbReference type="Gene3D" id="3.30.160.60">
    <property type="entry name" value="Classic Zinc Finger"/>
    <property type="match status" value="1"/>
</dbReference>
<accession>A0A5M3MD72</accession>
<name>A0A5M3MD72_CONPW</name>
<dbReference type="InterPro" id="IPR013087">
    <property type="entry name" value="Znf_C2H2_type"/>
</dbReference>
<dbReference type="KEGG" id="cput:CONPUDRAFT_139139"/>
<feature type="domain" description="C2H2-type" evidence="2">
    <location>
        <begin position="86"/>
        <end position="107"/>
    </location>
</feature>
<organism evidence="3 4">
    <name type="scientific">Coniophora puteana (strain RWD-64-598)</name>
    <name type="common">Brown rot fungus</name>
    <dbReference type="NCBI Taxonomy" id="741705"/>
    <lineage>
        <taxon>Eukaryota</taxon>
        <taxon>Fungi</taxon>
        <taxon>Dikarya</taxon>
        <taxon>Basidiomycota</taxon>
        <taxon>Agaricomycotina</taxon>
        <taxon>Agaricomycetes</taxon>
        <taxon>Agaricomycetidae</taxon>
        <taxon>Boletales</taxon>
        <taxon>Coniophorineae</taxon>
        <taxon>Coniophoraceae</taxon>
        <taxon>Coniophora</taxon>
    </lineage>
</organism>
<dbReference type="SMART" id="SM00355">
    <property type="entry name" value="ZnF_C2H2"/>
    <property type="match status" value="3"/>
</dbReference>
<keyword evidence="4" id="KW-1185">Reference proteome</keyword>
<dbReference type="RefSeq" id="XP_007772497.1">
    <property type="nucleotide sequence ID" value="XM_007774307.1"/>
</dbReference>